<proteinExistence type="predicted"/>
<reference evidence="2 3" key="1">
    <citation type="journal article" date="2022" name="Nat. Plants">
        <title>Genomes of leafy and leafless Platanthera orchids illuminate the evolution of mycoheterotrophy.</title>
        <authorList>
            <person name="Li M.H."/>
            <person name="Liu K.W."/>
            <person name="Li Z."/>
            <person name="Lu H.C."/>
            <person name="Ye Q.L."/>
            <person name="Zhang D."/>
            <person name="Wang J.Y."/>
            <person name="Li Y.F."/>
            <person name="Zhong Z.M."/>
            <person name="Liu X."/>
            <person name="Yu X."/>
            <person name="Liu D.K."/>
            <person name="Tu X.D."/>
            <person name="Liu B."/>
            <person name="Hao Y."/>
            <person name="Liao X.Y."/>
            <person name="Jiang Y.T."/>
            <person name="Sun W.H."/>
            <person name="Chen J."/>
            <person name="Chen Y.Q."/>
            <person name="Ai Y."/>
            <person name="Zhai J.W."/>
            <person name="Wu S.S."/>
            <person name="Zhou Z."/>
            <person name="Hsiao Y.Y."/>
            <person name="Wu W.L."/>
            <person name="Chen Y.Y."/>
            <person name="Lin Y.F."/>
            <person name="Hsu J.L."/>
            <person name="Li C.Y."/>
            <person name="Wang Z.W."/>
            <person name="Zhao X."/>
            <person name="Zhong W.Y."/>
            <person name="Ma X.K."/>
            <person name="Ma L."/>
            <person name="Huang J."/>
            <person name="Chen G.Z."/>
            <person name="Huang M.Z."/>
            <person name="Huang L."/>
            <person name="Peng D.H."/>
            <person name="Luo Y.B."/>
            <person name="Zou S.Q."/>
            <person name="Chen S.P."/>
            <person name="Lan S."/>
            <person name="Tsai W.C."/>
            <person name="Van de Peer Y."/>
            <person name="Liu Z.J."/>
        </authorList>
    </citation>
    <scope>NUCLEOTIDE SEQUENCE [LARGE SCALE GENOMIC DNA]</scope>
    <source>
        <strain evidence="2">Lor288</strain>
    </source>
</reference>
<protein>
    <recommendedName>
        <fullName evidence="4">ATP synthase F0 subunit 8</fullName>
    </recommendedName>
</protein>
<keyword evidence="3" id="KW-1185">Reference proteome</keyword>
<gene>
    <name evidence="2" type="ORF">KSP40_PGU018686</name>
</gene>
<feature type="signal peptide" evidence="1">
    <location>
        <begin position="1"/>
        <end position="22"/>
    </location>
</feature>
<organism evidence="2 3">
    <name type="scientific">Platanthera guangdongensis</name>
    <dbReference type="NCBI Taxonomy" id="2320717"/>
    <lineage>
        <taxon>Eukaryota</taxon>
        <taxon>Viridiplantae</taxon>
        <taxon>Streptophyta</taxon>
        <taxon>Embryophyta</taxon>
        <taxon>Tracheophyta</taxon>
        <taxon>Spermatophyta</taxon>
        <taxon>Magnoliopsida</taxon>
        <taxon>Liliopsida</taxon>
        <taxon>Asparagales</taxon>
        <taxon>Orchidaceae</taxon>
        <taxon>Orchidoideae</taxon>
        <taxon>Orchideae</taxon>
        <taxon>Orchidinae</taxon>
        <taxon>Platanthera</taxon>
    </lineage>
</organism>
<sequence length="81" mass="9594">MWIFFSLFAILELTILFLRCSSFNHHFGHVLAKKEDEKLKKQKLKFKWNMPAKEMPMSTLVGTGNDLYTVLYFYSFSLPLL</sequence>
<evidence type="ECO:0000313" key="3">
    <source>
        <dbReference type="Proteomes" id="UP001412067"/>
    </source>
</evidence>
<dbReference type="Proteomes" id="UP001412067">
    <property type="component" value="Unassembled WGS sequence"/>
</dbReference>
<name>A0ABR2MNG7_9ASPA</name>
<feature type="chain" id="PRO_5046145109" description="ATP synthase F0 subunit 8" evidence="1">
    <location>
        <begin position="23"/>
        <end position="81"/>
    </location>
</feature>
<dbReference type="EMBL" id="JBBWWR010000006">
    <property type="protein sequence ID" value="KAK8965610.1"/>
    <property type="molecule type" value="Genomic_DNA"/>
</dbReference>
<evidence type="ECO:0008006" key="4">
    <source>
        <dbReference type="Google" id="ProtNLM"/>
    </source>
</evidence>
<evidence type="ECO:0000256" key="1">
    <source>
        <dbReference type="SAM" id="SignalP"/>
    </source>
</evidence>
<keyword evidence="1" id="KW-0732">Signal</keyword>
<comment type="caution">
    <text evidence="2">The sequence shown here is derived from an EMBL/GenBank/DDBJ whole genome shotgun (WGS) entry which is preliminary data.</text>
</comment>
<evidence type="ECO:0000313" key="2">
    <source>
        <dbReference type="EMBL" id="KAK8965610.1"/>
    </source>
</evidence>
<accession>A0ABR2MNG7</accession>